<dbReference type="WBParaSite" id="Hba_01799">
    <property type="protein sequence ID" value="Hba_01799"/>
    <property type="gene ID" value="Hba_01799"/>
</dbReference>
<keyword evidence="1" id="KW-1185">Reference proteome</keyword>
<sequence>MQKSNTKFNAIKHLNIACNWILSTSTDLQTQSIKTKNKKCGTIPGRNNEFKTLKTMLSTSQGIL</sequence>
<evidence type="ECO:0000313" key="1">
    <source>
        <dbReference type="Proteomes" id="UP000095283"/>
    </source>
</evidence>
<name>A0A1I7WAT5_HETBA</name>
<dbReference type="Proteomes" id="UP000095283">
    <property type="component" value="Unplaced"/>
</dbReference>
<accession>A0A1I7WAT5</accession>
<evidence type="ECO:0000313" key="2">
    <source>
        <dbReference type="WBParaSite" id="Hba_01799"/>
    </source>
</evidence>
<organism evidence="1 2">
    <name type="scientific">Heterorhabditis bacteriophora</name>
    <name type="common">Entomopathogenic nematode worm</name>
    <dbReference type="NCBI Taxonomy" id="37862"/>
    <lineage>
        <taxon>Eukaryota</taxon>
        <taxon>Metazoa</taxon>
        <taxon>Ecdysozoa</taxon>
        <taxon>Nematoda</taxon>
        <taxon>Chromadorea</taxon>
        <taxon>Rhabditida</taxon>
        <taxon>Rhabditina</taxon>
        <taxon>Rhabditomorpha</taxon>
        <taxon>Strongyloidea</taxon>
        <taxon>Heterorhabditidae</taxon>
        <taxon>Heterorhabditis</taxon>
    </lineage>
</organism>
<dbReference type="AlphaFoldDB" id="A0A1I7WAT5"/>
<protein>
    <submittedName>
        <fullName evidence="2">Uncharacterized protein</fullName>
    </submittedName>
</protein>
<reference evidence="2" key="1">
    <citation type="submission" date="2016-11" db="UniProtKB">
        <authorList>
            <consortium name="WormBaseParasite"/>
        </authorList>
    </citation>
    <scope>IDENTIFICATION</scope>
</reference>
<proteinExistence type="predicted"/>